<accession>A0A5R9BW28</accession>
<organism evidence="3 4">
    <name type="scientific">Pediococcus stilesii</name>
    <dbReference type="NCBI Taxonomy" id="331679"/>
    <lineage>
        <taxon>Bacteria</taxon>
        <taxon>Bacillati</taxon>
        <taxon>Bacillota</taxon>
        <taxon>Bacilli</taxon>
        <taxon>Lactobacillales</taxon>
        <taxon>Lactobacillaceae</taxon>
        <taxon>Pediococcus</taxon>
    </lineage>
</organism>
<feature type="transmembrane region" description="Helical" evidence="2">
    <location>
        <begin position="199"/>
        <end position="221"/>
    </location>
</feature>
<evidence type="ECO:0000313" key="3">
    <source>
        <dbReference type="EMBL" id="TLQ04827.1"/>
    </source>
</evidence>
<dbReference type="PRINTS" id="PR00303">
    <property type="entry name" value="SECYTRNLCASE"/>
</dbReference>
<dbReference type="GO" id="GO:0016020">
    <property type="term" value="C:membrane"/>
    <property type="evidence" value="ECO:0007669"/>
    <property type="project" value="InterPro"/>
</dbReference>
<sequence>MIKKWFKSELVRKFMFTLMMMCVMELGKQIAIPALDSDTTRRVMSSTPFLRNLAITTGGQFNYPSIFSIGLAPYMTGMILFQVIMLLDIDGLNKLSKYQIGIVQRLISFFIAMLQSFQLIYLIKDHIKMSGIMFLGVDYNLIVPFFVLVAGAMLVSWMTDMMVKNGIGGAGTLIIPGIMSNMPYSLLRGQGLGTTSLEINLTNILICVFSILIVAVASVFMNKAELRIPLQRPMIQNDFSESYLPIKVLAAGSMPFMFSTALFLIPGYFGGFDAGSGIGRFLQQYWSFDSPVGIIIYCGIVVLLGYAFSFMNFRPENNAKQLKKGGDYIFGLTPGEETKKFLNKNLIYLSTIANMFFVIVIATPLVMGLYVEGISNLMFVFSNILILVTVMDTVIEQTKVLYLRTQYNLLEQ</sequence>
<evidence type="ECO:0000256" key="1">
    <source>
        <dbReference type="RuleBase" id="RU004349"/>
    </source>
</evidence>
<evidence type="ECO:0000313" key="4">
    <source>
        <dbReference type="Proteomes" id="UP000305541"/>
    </source>
</evidence>
<keyword evidence="2" id="KW-0812">Transmembrane</keyword>
<evidence type="ECO:0000256" key="2">
    <source>
        <dbReference type="SAM" id="Phobius"/>
    </source>
</evidence>
<feature type="transmembrane region" description="Helical" evidence="2">
    <location>
        <begin position="106"/>
        <end position="123"/>
    </location>
</feature>
<dbReference type="EMBL" id="VBTH01000005">
    <property type="protein sequence ID" value="TLQ04827.1"/>
    <property type="molecule type" value="Genomic_DNA"/>
</dbReference>
<dbReference type="OrthoDB" id="2055747at2"/>
<feature type="transmembrane region" description="Helical" evidence="2">
    <location>
        <begin position="66"/>
        <end position="86"/>
    </location>
</feature>
<dbReference type="PIRSF" id="PIRSF004557">
    <property type="entry name" value="SecY"/>
    <property type="match status" value="1"/>
</dbReference>
<dbReference type="AlphaFoldDB" id="A0A5R9BW28"/>
<dbReference type="Gene3D" id="1.10.3370.10">
    <property type="entry name" value="SecY subunit domain"/>
    <property type="match status" value="1"/>
</dbReference>
<dbReference type="InterPro" id="IPR002208">
    <property type="entry name" value="SecY/SEC61-alpha"/>
</dbReference>
<feature type="transmembrane region" description="Helical" evidence="2">
    <location>
        <begin position="242"/>
        <end position="265"/>
    </location>
</feature>
<dbReference type="Pfam" id="PF00344">
    <property type="entry name" value="SecY"/>
    <property type="match status" value="1"/>
</dbReference>
<dbReference type="SUPFAM" id="SSF103491">
    <property type="entry name" value="Preprotein translocase SecY subunit"/>
    <property type="match status" value="1"/>
</dbReference>
<proteinExistence type="inferred from homology"/>
<feature type="transmembrane region" description="Helical" evidence="2">
    <location>
        <begin position="377"/>
        <end position="395"/>
    </location>
</feature>
<reference evidence="3 4" key="1">
    <citation type="submission" date="2019-05" db="EMBL/GenBank/DDBJ databases">
        <title>The metagenome of a microbial culture collection derived from dairy environment covers the genomic content of the human microbiome.</title>
        <authorList>
            <person name="Roder T."/>
            <person name="Wuthrich D."/>
            <person name="Sattari Z."/>
            <person name="Von Ah U."/>
            <person name="Bar C."/>
            <person name="Ronchi F."/>
            <person name="Macpherson A.J."/>
            <person name="Ganal-Vonarburg S.C."/>
            <person name="Bruggmann R."/>
            <person name="Vergeres G."/>
        </authorList>
    </citation>
    <scope>NUCLEOTIDE SEQUENCE [LARGE SCALE GENOMIC DNA]</scope>
    <source>
        <strain evidence="3 4">FAM 18815</strain>
    </source>
</reference>
<gene>
    <name evidence="3" type="ORF">FEZ51_04100</name>
</gene>
<dbReference type="Proteomes" id="UP000305541">
    <property type="component" value="Unassembled WGS sequence"/>
</dbReference>
<protein>
    <submittedName>
        <fullName evidence="3">Preprotein translocase subunit SecY</fullName>
    </submittedName>
</protein>
<dbReference type="InterPro" id="IPR023201">
    <property type="entry name" value="SecY_dom_sf"/>
</dbReference>
<keyword evidence="2" id="KW-0472">Membrane</keyword>
<dbReference type="GO" id="GO:0015031">
    <property type="term" value="P:protein transport"/>
    <property type="evidence" value="ECO:0007669"/>
    <property type="project" value="InterPro"/>
</dbReference>
<dbReference type="RefSeq" id="WP_138474115.1">
    <property type="nucleotide sequence ID" value="NZ_VBTH01000005.1"/>
</dbReference>
<name>A0A5R9BW28_9LACO</name>
<comment type="caution">
    <text evidence="3">The sequence shown here is derived from an EMBL/GenBank/DDBJ whole genome shotgun (WGS) entry which is preliminary data.</text>
</comment>
<feature type="transmembrane region" description="Helical" evidence="2">
    <location>
        <begin position="346"/>
        <end position="371"/>
    </location>
</feature>
<keyword evidence="2" id="KW-1133">Transmembrane helix</keyword>
<comment type="similarity">
    <text evidence="1">Belongs to the SecY/SEC61-alpha family.</text>
</comment>
<feature type="transmembrane region" description="Helical" evidence="2">
    <location>
        <begin position="294"/>
        <end position="313"/>
    </location>
</feature>
<feature type="transmembrane region" description="Helical" evidence="2">
    <location>
        <begin position="129"/>
        <end position="155"/>
    </location>
</feature>
<dbReference type="PANTHER" id="PTHR10906">
    <property type="entry name" value="SECY/SEC61-ALPHA FAMILY MEMBER"/>
    <property type="match status" value="1"/>
</dbReference>